<dbReference type="Proteomes" id="UP000190675">
    <property type="component" value="Chromosome I"/>
</dbReference>
<evidence type="ECO:0000256" key="8">
    <source>
        <dbReference type="SAM" id="SignalP"/>
    </source>
</evidence>
<feature type="signal peptide" evidence="8">
    <location>
        <begin position="1"/>
        <end position="21"/>
    </location>
</feature>
<dbReference type="EMBL" id="LT670818">
    <property type="protein sequence ID" value="SHG66798.1"/>
    <property type="molecule type" value="Genomic_DNA"/>
</dbReference>
<dbReference type="RefSeq" id="WP_172899906.1">
    <property type="nucleotide sequence ID" value="NZ_LT670818.1"/>
</dbReference>
<dbReference type="GO" id="GO:0046872">
    <property type="term" value="F:metal ion binding"/>
    <property type="evidence" value="ECO:0007669"/>
    <property type="project" value="UniProtKB-KW"/>
</dbReference>
<dbReference type="AlphaFoldDB" id="A0A1M5LP23"/>
<dbReference type="SUPFAM" id="SSF53474">
    <property type="entry name" value="alpha/beta-Hydrolases"/>
    <property type="match status" value="1"/>
</dbReference>
<keyword evidence="4 8" id="KW-0732">Signal</keyword>
<dbReference type="InterPro" id="IPR029058">
    <property type="entry name" value="AB_hydrolase_fold"/>
</dbReference>
<protein>
    <submittedName>
        <fullName evidence="9">Feruloyl esterase</fullName>
    </submittedName>
</protein>
<evidence type="ECO:0000313" key="9">
    <source>
        <dbReference type="EMBL" id="SHG66798.1"/>
    </source>
</evidence>
<feature type="chain" id="PRO_5009912109" evidence="8">
    <location>
        <begin position="22"/>
        <end position="546"/>
    </location>
</feature>
<evidence type="ECO:0000256" key="2">
    <source>
        <dbReference type="ARBA" id="ARBA00022487"/>
    </source>
</evidence>
<dbReference type="PANTHER" id="PTHR33938">
    <property type="entry name" value="FERULOYL ESTERASE B-RELATED"/>
    <property type="match status" value="1"/>
</dbReference>
<keyword evidence="2" id="KW-0719">Serine esterase</keyword>
<evidence type="ECO:0000256" key="7">
    <source>
        <dbReference type="ARBA" id="ARBA00023157"/>
    </source>
</evidence>
<dbReference type="PANTHER" id="PTHR33938:SF15">
    <property type="entry name" value="FERULOYL ESTERASE B-RELATED"/>
    <property type="match status" value="1"/>
</dbReference>
<dbReference type="Pfam" id="PF07519">
    <property type="entry name" value="Tannase"/>
    <property type="match status" value="1"/>
</dbReference>
<evidence type="ECO:0000256" key="4">
    <source>
        <dbReference type="ARBA" id="ARBA00022729"/>
    </source>
</evidence>
<keyword evidence="3" id="KW-0479">Metal-binding</keyword>
<name>A0A1M5LP23_9BRAD</name>
<dbReference type="InterPro" id="IPR011118">
    <property type="entry name" value="Tannase/feruloyl_esterase"/>
</dbReference>
<organism evidence="9 10">
    <name type="scientific">Bradyrhizobium erythrophlei</name>
    <dbReference type="NCBI Taxonomy" id="1437360"/>
    <lineage>
        <taxon>Bacteria</taxon>
        <taxon>Pseudomonadati</taxon>
        <taxon>Pseudomonadota</taxon>
        <taxon>Alphaproteobacteria</taxon>
        <taxon>Hyphomicrobiales</taxon>
        <taxon>Nitrobacteraceae</taxon>
        <taxon>Bradyrhizobium</taxon>
    </lineage>
</organism>
<proteinExistence type="inferred from homology"/>
<evidence type="ECO:0000256" key="6">
    <source>
        <dbReference type="ARBA" id="ARBA00022837"/>
    </source>
</evidence>
<evidence type="ECO:0000256" key="3">
    <source>
        <dbReference type="ARBA" id="ARBA00022723"/>
    </source>
</evidence>
<comment type="similarity">
    <text evidence="1">Belongs to the tannase family.</text>
</comment>
<keyword evidence="6" id="KW-0106">Calcium</keyword>
<evidence type="ECO:0000313" key="10">
    <source>
        <dbReference type="Proteomes" id="UP000190675"/>
    </source>
</evidence>
<keyword evidence="5" id="KW-0378">Hydrolase</keyword>
<reference evidence="9 10" key="1">
    <citation type="submission" date="2016-11" db="EMBL/GenBank/DDBJ databases">
        <authorList>
            <person name="Jaros S."/>
            <person name="Januszkiewicz K."/>
            <person name="Wedrychowicz H."/>
        </authorList>
    </citation>
    <scope>NUCLEOTIDE SEQUENCE [LARGE SCALE GENOMIC DNA]</scope>
    <source>
        <strain evidence="9 10">GAS242</strain>
    </source>
</reference>
<dbReference type="GO" id="GO:0052689">
    <property type="term" value="F:carboxylic ester hydrolase activity"/>
    <property type="evidence" value="ECO:0007669"/>
    <property type="project" value="UniProtKB-KW"/>
</dbReference>
<evidence type="ECO:0000256" key="5">
    <source>
        <dbReference type="ARBA" id="ARBA00022801"/>
    </source>
</evidence>
<gene>
    <name evidence="9" type="ORF">SAMN05444169_3584</name>
</gene>
<evidence type="ECO:0000256" key="1">
    <source>
        <dbReference type="ARBA" id="ARBA00006249"/>
    </source>
</evidence>
<accession>A0A1M5LP23</accession>
<keyword evidence="7" id="KW-1015">Disulfide bond</keyword>
<sequence length="546" mass="58204">MKANRLLPALAAAMMSSVALAPTASFAATCESLINAHVANTTITAAQSIFAGAYVAPDGTNVGNMPAFCRVAATVSTQPTEAVKIEIWMPASDWNGKYEAQGSGGFGGSISYAALAAPVNAGFAAATTDTGHEGGTIGAIGAPLPWAQNPVSLYDWGHTSIHLMTVAAKDIIKQFYKKDIRYSYYAGCSTGGAEAMEEAEYYPEDFDGLWAGSPGMDYAHLMESFLWGGLPSAQNPAALVPQSTLNALNTAVLNACTSAKALVTDTFLNDPRDCHFDPSALLCTAGQSSGTCLTAPQLAAVKHLYSPVTNPRTGLKLYPGFAPGSESQWALIQGSLIAFFAQPLLANTVFNNPNWDWTTFNYDSDAKRVDQVLSPKIDATSPNLSRLRELGHKLIMTQGWIDALNAQSLPIEYYNNVVLSNDSGNIHKTADYFRLFMVPGMSHCGGGPGPNNFDAVAALEKWVEQRAEPDTLLATAYKNGDPSQGVAMTRPLCPYPKVVKYQAGNPTQAASFTCVNDADDYAKDRAQEVKNLLQNLVVGDRQNLPN</sequence>